<evidence type="ECO:0000313" key="11">
    <source>
        <dbReference type="EMBL" id="KAK4769041.1"/>
    </source>
</evidence>
<comment type="subcellular location">
    <subcellularLocation>
        <location evidence="1">Secreted</location>
        <location evidence="1">Cell wall</location>
    </subcellularLocation>
</comment>
<dbReference type="InterPro" id="IPR011050">
    <property type="entry name" value="Pectin_lyase_fold/virulence"/>
</dbReference>
<dbReference type="AlphaFoldDB" id="A0AAN7KTD9"/>
<evidence type="ECO:0000256" key="1">
    <source>
        <dbReference type="ARBA" id="ARBA00004191"/>
    </source>
</evidence>
<evidence type="ECO:0000256" key="4">
    <source>
        <dbReference type="ARBA" id="ARBA00022525"/>
    </source>
</evidence>
<dbReference type="PROSITE" id="PS00502">
    <property type="entry name" value="POLYGALACTURONASE"/>
    <property type="match status" value="1"/>
</dbReference>
<dbReference type="GO" id="GO:0005975">
    <property type="term" value="P:carbohydrate metabolic process"/>
    <property type="evidence" value="ECO:0007669"/>
    <property type="project" value="InterPro"/>
</dbReference>
<sequence>MGGRRMKIIETTIVLLLSSSSIGDAQLFDVTKYGAKEDGVTSIHQALMKTWELACTSTSPSKIWIPKGKYALKEVKFSGPCKSHIELQLDGILIAPTDTGSFKTDGWISFENIDQFTLSGSGTFDGQGMHAWKFNDCHKRLKCNVLPMNLRFDFLTNAIIQGVTTLNSKNFHVNVLGCKNITFLDFNVITPEDSPNTDGIHIGRSDGVYITDSNIKTGDDCISLGDGSKNVHVTGVECGPGHGISIGSLGRYGNENPVSGVWVKNCTLTNTDNGLRIKTWPSSNRGIASNMHFEGIKMVNVGNPILIDQQYCPWNQCNTGISSLVQISNVSFKNIWGTSSTPVAVKLACSSKLPCKNVVIGGISLSYSGSTSETLSSKCSNVVPSFSGTQSPKVCST</sequence>
<organism evidence="11 12">
    <name type="scientific">Trapa natans</name>
    <name type="common">Water chestnut</name>
    <dbReference type="NCBI Taxonomy" id="22666"/>
    <lineage>
        <taxon>Eukaryota</taxon>
        <taxon>Viridiplantae</taxon>
        <taxon>Streptophyta</taxon>
        <taxon>Embryophyta</taxon>
        <taxon>Tracheophyta</taxon>
        <taxon>Spermatophyta</taxon>
        <taxon>Magnoliopsida</taxon>
        <taxon>eudicotyledons</taxon>
        <taxon>Gunneridae</taxon>
        <taxon>Pentapetalae</taxon>
        <taxon>rosids</taxon>
        <taxon>malvids</taxon>
        <taxon>Myrtales</taxon>
        <taxon>Lythraceae</taxon>
        <taxon>Trapa</taxon>
    </lineage>
</organism>
<dbReference type="Gene3D" id="2.160.20.10">
    <property type="entry name" value="Single-stranded right-handed beta-helix, Pectin lyase-like"/>
    <property type="match status" value="1"/>
</dbReference>
<protein>
    <recommendedName>
        <fullName evidence="13">Exopolygalacturonase-like</fullName>
    </recommendedName>
</protein>
<dbReference type="SUPFAM" id="SSF51126">
    <property type="entry name" value="Pectin lyase-like"/>
    <property type="match status" value="1"/>
</dbReference>
<evidence type="ECO:0000313" key="12">
    <source>
        <dbReference type="Proteomes" id="UP001346149"/>
    </source>
</evidence>
<evidence type="ECO:0008006" key="13">
    <source>
        <dbReference type="Google" id="ProtNLM"/>
    </source>
</evidence>
<dbReference type="InterPro" id="IPR012334">
    <property type="entry name" value="Pectin_lyas_fold"/>
</dbReference>
<comment type="similarity">
    <text evidence="2 9">Belongs to the glycosyl hydrolase 28 family.</text>
</comment>
<reference evidence="11 12" key="1">
    <citation type="journal article" date="2023" name="Hortic Res">
        <title>Pangenome of water caltrop reveals structural variations and asymmetric subgenome divergence after allopolyploidization.</title>
        <authorList>
            <person name="Zhang X."/>
            <person name="Chen Y."/>
            <person name="Wang L."/>
            <person name="Yuan Y."/>
            <person name="Fang M."/>
            <person name="Shi L."/>
            <person name="Lu R."/>
            <person name="Comes H.P."/>
            <person name="Ma Y."/>
            <person name="Chen Y."/>
            <person name="Huang G."/>
            <person name="Zhou Y."/>
            <person name="Zheng Z."/>
            <person name="Qiu Y."/>
        </authorList>
    </citation>
    <scope>NUCLEOTIDE SEQUENCE [LARGE SCALE GENOMIC DNA]</scope>
    <source>
        <strain evidence="11">F231</strain>
    </source>
</reference>
<name>A0AAN7KTD9_TRANT</name>
<evidence type="ECO:0000256" key="5">
    <source>
        <dbReference type="ARBA" id="ARBA00022801"/>
    </source>
</evidence>
<gene>
    <name evidence="11" type="ORF">SAY86_027191</name>
</gene>
<evidence type="ECO:0000256" key="6">
    <source>
        <dbReference type="ARBA" id="ARBA00023295"/>
    </source>
</evidence>
<evidence type="ECO:0000256" key="10">
    <source>
        <dbReference type="SAM" id="SignalP"/>
    </source>
</evidence>
<feature type="chain" id="PRO_5042810691" description="Exopolygalacturonase-like" evidence="10">
    <location>
        <begin position="26"/>
        <end position="397"/>
    </location>
</feature>
<dbReference type="PANTHER" id="PTHR31375">
    <property type="match status" value="1"/>
</dbReference>
<keyword evidence="10" id="KW-0732">Signal</keyword>
<keyword evidence="6 9" id="KW-0326">Glycosidase</keyword>
<dbReference type="Proteomes" id="UP001346149">
    <property type="component" value="Unassembled WGS sequence"/>
</dbReference>
<dbReference type="GO" id="GO:0004650">
    <property type="term" value="F:polygalacturonase activity"/>
    <property type="evidence" value="ECO:0007669"/>
    <property type="project" value="InterPro"/>
</dbReference>
<keyword evidence="5 9" id="KW-0378">Hydrolase</keyword>
<evidence type="ECO:0000256" key="9">
    <source>
        <dbReference type="RuleBase" id="RU361169"/>
    </source>
</evidence>
<accession>A0AAN7KTD9</accession>
<dbReference type="SMART" id="SM00710">
    <property type="entry name" value="PbH1"/>
    <property type="match status" value="6"/>
</dbReference>
<keyword evidence="7" id="KW-0961">Cell wall biogenesis/degradation</keyword>
<dbReference type="Pfam" id="PF00295">
    <property type="entry name" value="Glyco_hydro_28"/>
    <property type="match status" value="1"/>
</dbReference>
<proteinExistence type="inferred from homology"/>
<dbReference type="FunFam" id="2.160.20.10:FF:000004">
    <property type="entry name" value="Pectin lyase-like superfamily protein"/>
    <property type="match status" value="1"/>
</dbReference>
<feature type="signal peptide" evidence="10">
    <location>
        <begin position="1"/>
        <end position="25"/>
    </location>
</feature>
<evidence type="ECO:0000256" key="3">
    <source>
        <dbReference type="ARBA" id="ARBA00022512"/>
    </source>
</evidence>
<dbReference type="InterPro" id="IPR006626">
    <property type="entry name" value="PbH1"/>
</dbReference>
<feature type="active site" evidence="8">
    <location>
        <position position="242"/>
    </location>
</feature>
<keyword evidence="4" id="KW-0964">Secreted</keyword>
<dbReference type="EMBL" id="JAXQNO010000021">
    <property type="protein sequence ID" value="KAK4769041.1"/>
    <property type="molecule type" value="Genomic_DNA"/>
</dbReference>
<comment type="caution">
    <text evidence="11">The sequence shown here is derived from an EMBL/GenBank/DDBJ whole genome shotgun (WGS) entry which is preliminary data.</text>
</comment>
<evidence type="ECO:0000256" key="8">
    <source>
        <dbReference type="PROSITE-ProRule" id="PRU10052"/>
    </source>
</evidence>
<dbReference type="GO" id="GO:0071555">
    <property type="term" value="P:cell wall organization"/>
    <property type="evidence" value="ECO:0007669"/>
    <property type="project" value="UniProtKB-KW"/>
</dbReference>
<keyword evidence="12" id="KW-1185">Reference proteome</keyword>
<evidence type="ECO:0000256" key="2">
    <source>
        <dbReference type="ARBA" id="ARBA00008834"/>
    </source>
</evidence>
<dbReference type="InterPro" id="IPR000743">
    <property type="entry name" value="Glyco_hydro_28"/>
</dbReference>
<evidence type="ECO:0000256" key="7">
    <source>
        <dbReference type="ARBA" id="ARBA00023316"/>
    </source>
</evidence>
<keyword evidence="3" id="KW-0134">Cell wall</keyword>